<protein>
    <recommendedName>
        <fullName evidence="2">F-box domain-containing protein</fullName>
    </recommendedName>
</protein>
<evidence type="ECO:0000313" key="3">
    <source>
        <dbReference type="EMBL" id="KAF8872479.1"/>
    </source>
</evidence>
<feature type="compositionally biased region" description="Basic residues" evidence="1">
    <location>
        <begin position="51"/>
        <end position="67"/>
    </location>
</feature>
<name>A0A9P5N8J9_GYMJU</name>
<sequence>MPPRAAKRAAESKLEEIAVDDDELEETEEEVSAEEGSGTESEYDSSGPPLKRAKTSSTAKRKTVIKQSARGKKSLSLLPTMPLDVLFEVFGNLSPKDIFNLAKTNKLFRQTLLSPSATTVWMAARQRFEAPDPPDDMTEVAWAALLFGTTCQKVDFYLRLRICVGCKKDNLVVESRFKTMFPNVDRYILDLIPFTHTGGWSHGYSSSSRFFWRNDISNMIAKLAALDDNIRQGRPNAKRELTTFKVEHMERAMDMKSNASRYEQWLVSFTLERYRSSTDNQHLRRDAIIERFVQLGYTKEDVVPHTHMKEFQAKTLLSDRIWQRIRPIIEPMIADSKTRRLAAEYSKVQKDRRSIVNGLYQKYKASLHPSQWKYLPKVFDVCKFAPFVPFIDAPADSTITADDFSEAMQGLPELLSSASEERKVRARALLSSHTSLVEPEPGEVGEVGEVDALDLAISVFQCPELQHHSQSCLVVGLEDLLSHHCGSPQLGLPSFYYYNETPSTADVVFSKEGSTIAATLVGLTGLDPKSALASDMDKKDLRFSCNGCPPHNHSGSWLRLGFSWRTAITHVLNGSHPGAGFHYVWKVLSAEDANAVKASERSDRKWDRHQWICNHCTTFAMNLQRRVDILDHLQSEHAITNPTEPDDLFFSERYPSPFQGKIAYPVPAPASAQLRDMTQSGRVMVQCLHCALSSGKHRLFNVLGVVQHIKAKPRHPDPQMGKDYAVVSVKP</sequence>
<evidence type="ECO:0000259" key="2">
    <source>
        <dbReference type="PROSITE" id="PS50181"/>
    </source>
</evidence>
<dbReference type="SMART" id="SM00256">
    <property type="entry name" value="FBOX"/>
    <property type="match status" value="1"/>
</dbReference>
<dbReference type="PROSITE" id="PS50181">
    <property type="entry name" value="FBOX"/>
    <property type="match status" value="1"/>
</dbReference>
<organism evidence="3 4">
    <name type="scientific">Gymnopilus junonius</name>
    <name type="common">Spectacular rustgill mushroom</name>
    <name type="synonym">Gymnopilus spectabilis subsp. junonius</name>
    <dbReference type="NCBI Taxonomy" id="109634"/>
    <lineage>
        <taxon>Eukaryota</taxon>
        <taxon>Fungi</taxon>
        <taxon>Dikarya</taxon>
        <taxon>Basidiomycota</taxon>
        <taxon>Agaricomycotina</taxon>
        <taxon>Agaricomycetes</taxon>
        <taxon>Agaricomycetidae</taxon>
        <taxon>Agaricales</taxon>
        <taxon>Agaricineae</taxon>
        <taxon>Hymenogastraceae</taxon>
        <taxon>Gymnopilus</taxon>
    </lineage>
</organism>
<dbReference type="AlphaFoldDB" id="A0A9P5N8J9"/>
<feature type="compositionally biased region" description="Acidic residues" evidence="1">
    <location>
        <begin position="17"/>
        <end position="33"/>
    </location>
</feature>
<accession>A0A9P5N8J9</accession>
<comment type="caution">
    <text evidence="3">The sequence shown here is derived from an EMBL/GenBank/DDBJ whole genome shotgun (WGS) entry which is preliminary data.</text>
</comment>
<dbReference type="Proteomes" id="UP000724874">
    <property type="component" value="Unassembled WGS sequence"/>
</dbReference>
<keyword evidence="4" id="KW-1185">Reference proteome</keyword>
<dbReference type="CDD" id="cd09917">
    <property type="entry name" value="F-box_SF"/>
    <property type="match status" value="1"/>
</dbReference>
<dbReference type="InterPro" id="IPR036047">
    <property type="entry name" value="F-box-like_dom_sf"/>
</dbReference>
<dbReference type="OrthoDB" id="2322499at2759"/>
<dbReference type="EMBL" id="JADNYJ010000266">
    <property type="protein sequence ID" value="KAF8872479.1"/>
    <property type="molecule type" value="Genomic_DNA"/>
</dbReference>
<evidence type="ECO:0000313" key="4">
    <source>
        <dbReference type="Proteomes" id="UP000724874"/>
    </source>
</evidence>
<feature type="region of interest" description="Disordered" evidence="1">
    <location>
        <begin position="1"/>
        <end position="67"/>
    </location>
</feature>
<gene>
    <name evidence="3" type="ORF">CPB84DRAFT_1799498</name>
</gene>
<feature type="domain" description="F-box" evidence="2">
    <location>
        <begin position="75"/>
        <end position="124"/>
    </location>
</feature>
<dbReference type="InterPro" id="IPR001810">
    <property type="entry name" value="F-box_dom"/>
</dbReference>
<dbReference type="Pfam" id="PF00646">
    <property type="entry name" value="F-box"/>
    <property type="match status" value="1"/>
</dbReference>
<reference evidence="3" key="1">
    <citation type="submission" date="2020-11" db="EMBL/GenBank/DDBJ databases">
        <authorList>
            <consortium name="DOE Joint Genome Institute"/>
            <person name="Ahrendt S."/>
            <person name="Riley R."/>
            <person name="Andreopoulos W."/>
            <person name="LaButti K."/>
            <person name="Pangilinan J."/>
            <person name="Ruiz-duenas F.J."/>
            <person name="Barrasa J.M."/>
            <person name="Sanchez-Garcia M."/>
            <person name="Camarero S."/>
            <person name="Miyauchi S."/>
            <person name="Serrano A."/>
            <person name="Linde D."/>
            <person name="Babiker R."/>
            <person name="Drula E."/>
            <person name="Ayuso-Fernandez I."/>
            <person name="Pacheco R."/>
            <person name="Padilla G."/>
            <person name="Ferreira P."/>
            <person name="Barriuso J."/>
            <person name="Kellner H."/>
            <person name="Castanera R."/>
            <person name="Alfaro M."/>
            <person name="Ramirez L."/>
            <person name="Pisabarro A.G."/>
            <person name="Kuo A."/>
            <person name="Tritt A."/>
            <person name="Lipzen A."/>
            <person name="He G."/>
            <person name="Yan M."/>
            <person name="Ng V."/>
            <person name="Cullen D."/>
            <person name="Martin F."/>
            <person name="Rosso M.-N."/>
            <person name="Henrissat B."/>
            <person name="Hibbett D."/>
            <person name="Martinez A.T."/>
            <person name="Grigoriev I.V."/>
        </authorList>
    </citation>
    <scope>NUCLEOTIDE SEQUENCE</scope>
    <source>
        <strain evidence="3">AH 44721</strain>
    </source>
</reference>
<evidence type="ECO:0000256" key="1">
    <source>
        <dbReference type="SAM" id="MobiDB-lite"/>
    </source>
</evidence>
<proteinExistence type="predicted"/>
<dbReference type="SUPFAM" id="SSF81383">
    <property type="entry name" value="F-box domain"/>
    <property type="match status" value="1"/>
</dbReference>